<dbReference type="OrthoDB" id="3695526at2"/>
<evidence type="ECO:0008006" key="5">
    <source>
        <dbReference type="Google" id="ProtNLM"/>
    </source>
</evidence>
<sequence>MSVVALVAATLALTGCGQDDAADPKAAPGTTAQSTNPPAVPEGARVGAPGSACDMPVTFALAESWKPKAVTVAPDNPLAELARRGPLTMVCEIDAKPAGNIGFLRVWTGEGDRLRPSLEAFIGADAHEPTYTELRVGDRPALEVAYQEKSQLDDTMEPERVFAVQTPQGIVAVSLDSFGSDEHTAMLPAYELAKSSLRHRDS</sequence>
<proteinExistence type="predicted"/>
<feature type="chain" id="PRO_5008708522" description="Lipoprotein" evidence="2">
    <location>
        <begin position="22"/>
        <end position="202"/>
    </location>
</feature>
<evidence type="ECO:0000256" key="2">
    <source>
        <dbReference type="SAM" id="SignalP"/>
    </source>
</evidence>
<keyword evidence="2" id="KW-0732">Signal</keyword>
<feature type="signal peptide" evidence="2">
    <location>
        <begin position="1"/>
        <end position="21"/>
    </location>
</feature>
<organism evidence="3 4">
    <name type="scientific">Micromonospora echinospora</name>
    <name type="common">Micromonospora purpurea</name>
    <dbReference type="NCBI Taxonomy" id="1877"/>
    <lineage>
        <taxon>Bacteria</taxon>
        <taxon>Bacillati</taxon>
        <taxon>Actinomycetota</taxon>
        <taxon>Actinomycetes</taxon>
        <taxon>Micromonosporales</taxon>
        <taxon>Micromonosporaceae</taxon>
        <taxon>Micromonospora</taxon>
    </lineage>
</organism>
<reference evidence="4" key="1">
    <citation type="submission" date="2016-06" db="EMBL/GenBank/DDBJ databases">
        <authorList>
            <person name="Varghese N."/>
            <person name="Submissions Spin"/>
        </authorList>
    </citation>
    <scope>NUCLEOTIDE SEQUENCE [LARGE SCALE GENOMIC DNA]</scope>
    <source>
        <strain evidence="4">DSM 43816</strain>
    </source>
</reference>
<accession>A0A1C4XWA3</accession>
<keyword evidence="4" id="KW-1185">Reference proteome</keyword>
<name>A0A1C4XWA3_MICEC</name>
<evidence type="ECO:0000313" key="4">
    <source>
        <dbReference type="Proteomes" id="UP000198253"/>
    </source>
</evidence>
<dbReference type="InParanoid" id="A0A1C4XWA3"/>
<evidence type="ECO:0000313" key="3">
    <source>
        <dbReference type="EMBL" id="SCF12789.1"/>
    </source>
</evidence>
<protein>
    <recommendedName>
        <fullName evidence="5">Lipoprotein</fullName>
    </recommendedName>
</protein>
<dbReference type="Proteomes" id="UP000198253">
    <property type="component" value="Chromosome I"/>
</dbReference>
<dbReference type="AlphaFoldDB" id="A0A1C4XWA3"/>
<dbReference type="InterPro" id="IPR044058">
    <property type="entry name" value="Lipoprotein_23"/>
</dbReference>
<gene>
    <name evidence="3" type="ORF">GA0070618_3399</name>
</gene>
<dbReference type="EMBL" id="LT607413">
    <property type="protein sequence ID" value="SCF12789.1"/>
    <property type="molecule type" value="Genomic_DNA"/>
</dbReference>
<feature type="region of interest" description="Disordered" evidence="1">
    <location>
        <begin position="18"/>
        <end position="47"/>
    </location>
</feature>
<evidence type="ECO:0000256" key="1">
    <source>
        <dbReference type="SAM" id="MobiDB-lite"/>
    </source>
</evidence>
<dbReference type="Pfam" id="PF18966">
    <property type="entry name" value="Lipoprotein_23"/>
    <property type="match status" value="1"/>
</dbReference>